<evidence type="ECO:0000256" key="2">
    <source>
        <dbReference type="PROSITE-ProRule" id="PRU00283"/>
    </source>
</evidence>
<dbReference type="PANTHER" id="PTHR47972:SF23">
    <property type="entry name" value="KINESIN MOTOR DOMAIN-CONTAINING PROTEIN"/>
    <property type="match status" value="1"/>
</dbReference>
<keyword evidence="6" id="KW-1185">Reference proteome</keyword>
<dbReference type="SUPFAM" id="SSF52540">
    <property type="entry name" value="P-loop containing nucleoside triphosphate hydrolases"/>
    <property type="match status" value="1"/>
</dbReference>
<protein>
    <recommendedName>
        <fullName evidence="4">Kinesin motor domain-containing protein</fullName>
    </recommendedName>
</protein>
<dbReference type="GO" id="GO:0008017">
    <property type="term" value="F:microtubule binding"/>
    <property type="evidence" value="ECO:0007669"/>
    <property type="project" value="InterPro"/>
</dbReference>
<feature type="binding site" evidence="2">
    <location>
        <begin position="216"/>
        <end position="223"/>
    </location>
    <ligand>
        <name>ATP</name>
        <dbReference type="ChEBI" id="CHEBI:30616"/>
    </ligand>
</feature>
<dbReference type="EMBL" id="DUZY01000006">
    <property type="protein sequence ID" value="DAD42004.1"/>
    <property type="molecule type" value="Genomic_DNA"/>
</dbReference>
<dbReference type="InterPro" id="IPR027417">
    <property type="entry name" value="P-loop_NTPase"/>
</dbReference>
<dbReference type="InterPro" id="IPR001752">
    <property type="entry name" value="Kinesin_motor_dom"/>
</dbReference>
<organism evidence="5 6">
    <name type="scientific">Nelumbo nucifera</name>
    <name type="common">Sacred lotus</name>
    <dbReference type="NCBI Taxonomy" id="4432"/>
    <lineage>
        <taxon>Eukaryota</taxon>
        <taxon>Viridiplantae</taxon>
        <taxon>Streptophyta</taxon>
        <taxon>Embryophyta</taxon>
        <taxon>Tracheophyta</taxon>
        <taxon>Spermatophyta</taxon>
        <taxon>Magnoliopsida</taxon>
        <taxon>Proteales</taxon>
        <taxon>Nelumbonaceae</taxon>
        <taxon>Nelumbo</taxon>
    </lineage>
</organism>
<feature type="domain" description="Kinesin motor" evidence="4">
    <location>
        <begin position="136"/>
        <end position="286"/>
    </location>
</feature>
<dbReference type="InterPro" id="IPR031852">
    <property type="entry name" value="Vik1/Cik1_MT-bd"/>
</dbReference>
<dbReference type="InterPro" id="IPR036961">
    <property type="entry name" value="Kinesin_motor_dom_sf"/>
</dbReference>
<dbReference type="GO" id="GO:0007018">
    <property type="term" value="P:microtubule-based movement"/>
    <property type="evidence" value="ECO:0007669"/>
    <property type="project" value="InterPro"/>
</dbReference>
<keyword evidence="2" id="KW-0067">ATP-binding</keyword>
<evidence type="ECO:0000259" key="4">
    <source>
        <dbReference type="PROSITE" id="PS50067"/>
    </source>
</evidence>
<dbReference type="InterPro" id="IPR027640">
    <property type="entry name" value="Kinesin-like_fam"/>
</dbReference>
<sequence length="286" mass="31815">MESRRSGQSLAKSINSLLGLKTHLTSSWADSVCNIIKDLPSEEPHKGSQTKYPDYNTKSSFESNDAEVGTTSNIKDLTSKEPSSDSQVKCLNFDGKGSSEKEDIDMNFLSVLNTHLSQLNLQRRHALNEILDIKGNIRVFCRIRPIITEEKSGYLGHVVASDSSNVVLKLDNNKNKSYSFDKVFHQGSSQDEVFSEIEPVIKSVIDGYNVCIFAYGQTGTGKSFTMEGKPDSPGVVPRAIEALFKQVEDTSHSFLLTFSMLEIYMGSLRDLLVPQMNKSTDPITKW</sequence>
<dbReference type="Gene3D" id="3.40.850.10">
    <property type="entry name" value="Kinesin motor domain"/>
    <property type="match status" value="1"/>
</dbReference>
<dbReference type="AlphaFoldDB" id="A0A822Z6M0"/>
<evidence type="ECO:0000313" key="5">
    <source>
        <dbReference type="EMBL" id="DAD42004.1"/>
    </source>
</evidence>
<feature type="compositionally biased region" description="Polar residues" evidence="3">
    <location>
        <begin position="47"/>
        <end position="76"/>
    </location>
</feature>
<dbReference type="SMART" id="SM00129">
    <property type="entry name" value="KISc"/>
    <property type="match status" value="1"/>
</dbReference>
<keyword evidence="2" id="KW-0547">Nucleotide-binding</keyword>
<reference evidence="5 6" key="1">
    <citation type="journal article" date="2020" name="Mol. Biol. Evol.">
        <title>Distinct Expression and Methylation Patterns for Genes with Different Fates following a Single Whole-Genome Duplication in Flowering Plants.</title>
        <authorList>
            <person name="Shi T."/>
            <person name="Rahmani R.S."/>
            <person name="Gugger P.F."/>
            <person name="Wang M."/>
            <person name="Li H."/>
            <person name="Zhang Y."/>
            <person name="Li Z."/>
            <person name="Wang Q."/>
            <person name="Van de Peer Y."/>
            <person name="Marchal K."/>
            <person name="Chen J."/>
        </authorList>
    </citation>
    <scope>NUCLEOTIDE SEQUENCE [LARGE SCALE GENOMIC DNA]</scope>
    <source>
        <tissue evidence="5">Leaf</tissue>
    </source>
</reference>
<dbReference type="Pfam" id="PF16796">
    <property type="entry name" value="Microtub_bd"/>
    <property type="match status" value="1"/>
</dbReference>
<evidence type="ECO:0000256" key="1">
    <source>
        <dbReference type="ARBA" id="ARBA00023175"/>
    </source>
</evidence>
<evidence type="ECO:0000313" key="6">
    <source>
        <dbReference type="Proteomes" id="UP000607653"/>
    </source>
</evidence>
<comment type="caution">
    <text evidence="5">The sequence shown here is derived from an EMBL/GenBank/DDBJ whole genome shotgun (WGS) entry which is preliminary data.</text>
</comment>
<name>A0A822Z6M0_NELNU</name>
<comment type="similarity">
    <text evidence="2">Belongs to the TRAFAC class myosin-kinesin ATPase superfamily. Kinesin family.</text>
</comment>
<dbReference type="GO" id="GO:0005524">
    <property type="term" value="F:ATP binding"/>
    <property type="evidence" value="ECO:0007669"/>
    <property type="project" value="UniProtKB-UniRule"/>
</dbReference>
<gene>
    <name evidence="5" type="ORF">HUJ06_000234</name>
</gene>
<proteinExistence type="inferred from homology"/>
<dbReference type="GO" id="GO:0003777">
    <property type="term" value="F:microtubule motor activity"/>
    <property type="evidence" value="ECO:0007669"/>
    <property type="project" value="InterPro"/>
</dbReference>
<feature type="region of interest" description="Disordered" evidence="3">
    <location>
        <begin position="39"/>
        <end position="89"/>
    </location>
</feature>
<keyword evidence="1 2" id="KW-0505">Motor protein</keyword>
<accession>A0A822Z6M0</accession>
<dbReference type="PROSITE" id="PS50067">
    <property type="entry name" value="KINESIN_MOTOR_2"/>
    <property type="match status" value="1"/>
</dbReference>
<evidence type="ECO:0000256" key="3">
    <source>
        <dbReference type="SAM" id="MobiDB-lite"/>
    </source>
</evidence>
<dbReference type="Proteomes" id="UP000607653">
    <property type="component" value="Unassembled WGS sequence"/>
</dbReference>
<dbReference type="PANTHER" id="PTHR47972">
    <property type="entry name" value="KINESIN-LIKE PROTEIN KLP-3"/>
    <property type="match status" value="1"/>
</dbReference>